<accession>A0A418QP38</accession>
<gene>
    <name evidence="2" type="ORF">D0T11_17850</name>
</gene>
<proteinExistence type="predicted"/>
<keyword evidence="3" id="KW-1185">Reference proteome</keyword>
<keyword evidence="1" id="KW-0732">Signal</keyword>
<evidence type="ECO:0000256" key="1">
    <source>
        <dbReference type="SAM" id="SignalP"/>
    </source>
</evidence>
<dbReference type="RefSeq" id="WP_119657172.1">
    <property type="nucleotide sequence ID" value="NZ_JBHUOI010000084.1"/>
</dbReference>
<reference evidence="2 3" key="2">
    <citation type="submission" date="2019-01" db="EMBL/GenBank/DDBJ databases">
        <title>Hymenobacter humicola sp. nov., isolated from soils in Antarctica.</title>
        <authorList>
            <person name="Sedlacek I."/>
            <person name="Holochova P."/>
            <person name="Kralova S."/>
            <person name="Pantucek R."/>
            <person name="Stankova E."/>
            <person name="Vrbovska V."/>
            <person name="Kristofova L."/>
            <person name="Svec P."/>
            <person name="Busse H.-J."/>
        </authorList>
    </citation>
    <scope>NUCLEOTIDE SEQUENCE [LARGE SCALE GENOMIC DNA]</scope>
    <source>
        <strain evidence="2 3">CCM 8852</strain>
    </source>
</reference>
<sequence>MFNPTTTLVLPLVTATTLLLSSCSDSSAPTTERGAEQAAKQAQQYPFGGKIDSLNGISGHMLGDPLTSFSQMEAGPANPQVMTRFYPAVPAQEKGWFAKHSREVPEQYYYFLDGKFSSFRALGDGPTLRAEVDYLLGPGLVEGSTTFWEGQHARAVYSERAVAFGRLGQLDIISKPLEAEMAAREQAKLKADNEQ</sequence>
<comment type="caution">
    <text evidence="2">The sequence shown here is derived from an EMBL/GenBank/DDBJ whole genome shotgun (WGS) entry which is preliminary data.</text>
</comment>
<dbReference type="OrthoDB" id="882895at2"/>
<dbReference type="Proteomes" id="UP000284250">
    <property type="component" value="Unassembled WGS sequence"/>
</dbReference>
<feature type="signal peptide" evidence="1">
    <location>
        <begin position="1"/>
        <end position="27"/>
    </location>
</feature>
<feature type="chain" id="PRO_5019016049" evidence="1">
    <location>
        <begin position="28"/>
        <end position="195"/>
    </location>
</feature>
<evidence type="ECO:0000313" key="3">
    <source>
        <dbReference type="Proteomes" id="UP000284250"/>
    </source>
</evidence>
<dbReference type="EMBL" id="QYCN01000035">
    <property type="protein sequence ID" value="RIY06892.1"/>
    <property type="molecule type" value="Genomic_DNA"/>
</dbReference>
<evidence type="ECO:0000313" key="2">
    <source>
        <dbReference type="EMBL" id="RIY06892.1"/>
    </source>
</evidence>
<name>A0A418QP38_9BACT</name>
<protein>
    <submittedName>
        <fullName evidence="2">Uncharacterized protein</fullName>
    </submittedName>
</protein>
<organism evidence="2 3">
    <name type="scientific">Hymenobacter rubripertinctus</name>
    <dbReference type="NCBI Taxonomy" id="2029981"/>
    <lineage>
        <taxon>Bacteria</taxon>
        <taxon>Pseudomonadati</taxon>
        <taxon>Bacteroidota</taxon>
        <taxon>Cytophagia</taxon>
        <taxon>Cytophagales</taxon>
        <taxon>Hymenobacteraceae</taxon>
        <taxon>Hymenobacter</taxon>
    </lineage>
</organism>
<reference evidence="2 3" key="1">
    <citation type="submission" date="2018-09" db="EMBL/GenBank/DDBJ databases">
        <authorList>
            <person name="Zeman M."/>
            <person name="Pardy F."/>
        </authorList>
    </citation>
    <scope>NUCLEOTIDE SEQUENCE [LARGE SCALE GENOMIC DNA]</scope>
    <source>
        <strain evidence="2 3">CCM 8852</strain>
    </source>
</reference>
<dbReference type="AlphaFoldDB" id="A0A418QP38"/>